<protein>
    <submittedName>
        <fullName evidence="2">Uncharacterized protein</fullName>
    </submittedName>
</protein>
<accession>A0A401NK35</accession>
<evidence type="ECO:0000313" key="2">
    <source>
        <dbReference type="EMBL" id="GCB61225.1"/>
    </source>
</evidence>
<keyword evidence="3" id="KW-1185">Reference proteome</keyword>
<feature type="region of interest" description="Disordered" evidence="1">
    <location>
        <begin position="81"/>
        <end position="112"/>
    </location>
</feature>
<evidence type="ECO:0000313" key="3">
    <source>
        <dbReference type="Proteomes" id="UP000288216"/>
    </source>
</evidence>
<dbReference type="AlphaFoldDB" id="A0A401NK35"/>
<proteinExistence type="predicted"/>
<organism evidence="2 3">
    <name type="scientific">Scyliorhinus torazame</name>
    <name type="common">Cloudy catshark</name>
    <name type="synonym">Catulus torazame</name>
    <dbReference type="NCBI Taxonomy" id="75743"/>
    <lineage>
        <taxon>Eukaryota</taxon>
        <taxon>Metazoa</taxon>
        <taxon>Chordata</taxon>
        <taxon>Craniata</taxon>
        <taxon>Vertebrata</taxon>
        <taxon>Chondrichthyes</taxon>
        <taxon>Elasmobranchii</taxon>
        <taxon>Galeomorphii</taxon>
        <taxon>Galeoidea</taxon>
        <taxon>Carcharhiniformes</taxon>
        <taxon>Scyliorhinidae</taxon>
        <taxon>Scyliorhinus</taxon>
    </lineage>
</organism>
<comment type="caution">
    <text evidence="2">The sequence shown here is derived from an EMBL/GenBank/DDBJ whole genome shotgun (WGS) entry which is preliminary data.</text>
</comment>
<feature type="compositionally biased region" description="Basic and acidic residues" evidence="1">
    <location>
        <begin position="97"/>
        <end position="112"/>
    </location>
</feature>
<dbReference type="EMBL" id="BFAA01003766">
    <property type="protein sequence ID" value="GCB61225.1"/>
    <property type="molecule type" value="Genomic_DNA"/>
</dbReference>
<dbReference type="Proteomes" id="UP000288216">
    <property type="component" value="Unassembled WGS sequence"/>
</dbReference>
<gene>
    <name evidence="2" type="ORF">scyTo_0009300</name>
</gene>
<name>A0A401NK35_SCYTO</name>
<evidence type="ECO:0000256" key="1">
    <source>
        <dbReference type="SAM" id="MobiDB-lite"/>
    </source>
</evidence>
<reference evidence="2 3" key="1">
    <citation type="journal article" date="2018" name="Nat. Ecol. Evol.">
        <title>Shark genomes provide insights into elasmobranch evolution and the origin of vertebrates.</title>
        <authorList>
            <person name="Hara Y"/>
            <person name="Yamaguchi K"/>
            <person name="Onimaru K"/>
            <person name="Kadota M"/>
            <person name="Koyanagi M"/>
            <person name="Keeley SD"/>
            <person name="Tatsumi K"/>
            <person name="Tanaka K"/>
            <person name="Motone F"/>
            <person name="Kageyama Y"/>
            <person name="Nozu R"/>
            <person name="Adachi N"/>
            <person name="Nishimura O"/>
            <person name="Nakagawa R"/>
            <person name="Tanegashima C"/>
            <person name="Kiyatake I"/>
            <person name="Matsumoto R"/>
            <person name="Murakumo K"/>
            <person name="Nishida K"/>
            <person name="Terakita A"/>
            <person name="Kuratani S"/>
            <person name="Sato K"/>
            <person name="Hyodo S Kuraku.S."/>
        </authorList>
    </citation>
    <scope>NUCLEOTIDE SEQUENCE [LARGE SCALE GENOMIC DNA]</scope>
</reference>
<sequence length="112" mass="12491">MVSNDSRRCIITLCTISPIGLIAAWGQDPGTAVRFIPWPEDKIAKSLAVGTWECSGKACWSIESCHWTGVTQRLDQEIQVNTKRNNRKQKPCSIRTSETEDSNKKKTVDLGV</sequence>